<dbReference type="GeneID" id="17260619"/>
<proteinExistence type="predicted"/>
<evidence type="ECO:0000256" key="1">
    <source>
        <dbReference type="SAM" id="MobiDB-lite"/>
    </source>
</evidence>
<keyword evidence="4" id="KW-1185">Reference proteome</keyword>
<dbReference type="RefSeq" id="XP_005766824.1">
    <property type="nucleotide sequence ID" value="XM_005766767.1"/>
</dbReference>
<keyword evidence="2" id="KW-0732">Signal</keyword>
<sequence>MRVLFLLLATRSGAGVAGSELLQRREWPREVVLGLSRERGHGAALAAAHGAALSSAAPQQQLQAVQHNASYLSRAARRLAGLWESAVPRARNAHSARLPVAESVWMARSAKAFPAFWALPSSAQYSRCADGRPRCGLPRVAWWPPVVRSLVQWYARHARRSSEATIPAQSAPSVGVAHLPLGDALDADASMEQRREQQVVRMLLAKEGRMPITDLIHAHRAAFGLHRPVSVKVDFKAKSLRTLLVALPGLALPQAPRGDVQMRGSAKAQSAQQAAEGEGG</sequence>
<dbReference type="EnsemblProtists" id="EOD14395">
    <property type="protein sequence ID" value="EOD14395"/>
    <property type="gene ID" value="EMIHUDRAFT_211827"/>
</dbReference>
<evidence type="ECO:0000313" key="4">
    <source>
        <dbReference type="Proteomes" id="UP000013827"/>
    </source>
</evidence>
<evidence type="ECO:0000256" key="2">
    <source>
        <dbReference type="SAM" id="SignalP"/>
    </source>
</evidence>
<feature type="compositionally biased region" description="Low complexity" evidence="1">
    <location>
        <begin position="264"/>
        <end position="280"/>
    </location>
</feature>
<protein>
    <submittedName>
        <fullName evidence="3">Uncharacterized protein</fullName>
    </submittedName>
</protein>
<dbReference type="Proteomes" id="UP000013827">
    <property type="component" value="Unassembled WGS sequence"/>
</dbReference>
<feature type="region of interest" description="Disordered" evidence="1">
    <location>
        <begin position="255"/>
        <end position="280"/>
    </location>
</feature>
<accession>A0A0D3IT10</accession>
<feature type="signal peptide" evidence="2">
    <location>
        <begin position="1"/>
        <end position="19"/>
    </location>
</feature>
<dbReference type="PaxDb" id="2903-EOD14395"/>
<organism evidence="3 4">
    <name type="scientific">Emiliania huxleyi (strain CCMP1516)</name>
    <dbReference type="NCBI Taxonomy" id="280463"/>
    <lineage>
        <taxon>Eukaryota</taxon>
        <taxon>Haptista</taxon>
        <taxon>Haptophyta</taxon>
        <taxon>Prymnesiophyceae</taxon>
        <taxon>Isochrysidales</taxon>
        <taxon>Noelaerhabdaceae</taxon>
        <taxon>Emiliania</taxon>
    </lineage>
</organism>
<dbReference type="AlphaFoldDB" id="A0A0D3IT10"/>
<name>A0A0D3IT10_EMIH1</name>
<dbReference type="HOGENOM" id="CLU_995475_0_0_1"/>
<reference evidence="4" key="1">
    <citation type="journal article" date="2013" name="Nature">
        <title>Pan genome of the phytoplankton Emiliania underpins its global distribution.</title>
        <authorList>
            <person name="Read B.A."/>
            <person name="Kegel J."/>
            <person name="Klute M.J."/>
            <person name="Kuo A."/>
            <person name="Lefebvre S.C."/>
            <person name="Maumus F."/>
            <person name="Mayer C."/>
            <person name="Miller J."/>
            <person name="Monier A."/>
            <person name="Salamov A."/>
            <person name="Young J."/>
            <person name="Aguilar M."/>
            <person name="Claverie J.M."/>
            <person name="Frickenhaus S."/>
            <person name="Gonzalez K."/>
            <person name="Herman E.K."/>
            <person name="Lin Y.C."/>
            <person name="Napier J."/>
            <person name="Ogata H."/>
            <person name="Sarno A.F."/>
            <person name="Shmutz J."/>
            <person name="Schroeder D."/>
            <person name="de Vargas C."/>
            <person name="Verret F."/>
            <person name="von Dassow P."/>
            <person name="Valentin K."/>
            <person name="Van de Peer Y."/>
            <person name="Wheeler G."/>
            <person name="Dacks J.B."/>
            <person name="Delwiche C.F."/>
            <person name="Dyhrman S.T."/>
            <person name="Glockner G."/>
            <person name="John U."/>
            <person name="Richards T."/>
            <person name="Worden A.Z."/>
            <person name="Zhang X."/>
            <person name="Grigoriev I.V."/>
            <person name="Allen A.E."/>
            <person name="Bidle K."/>
            <person name="Borodovsky M."/>
            <person name="Bowler C."/>
            <person name="Brownlee C."/>
            <person name="Cock J.M."/>
            <person name="Elias M."/>
            <person name="Gladyshev V.N."/>
            <person name="Groth M."/>
            <person name="Guda C."/>
            <person name="Hadaegh A."/>
            <person name="Iglesias-Rodriguez M.D."/>
            <person name="Jenkins J."/>
            <person name="Jones B.M."/>
            <person name="Lawson T."/>
            <person name="Leese F."/>
            <person name="Lindquist E."/>
            <person name="Lobanov A."/>
            <person name="Lomsadze A."/>
            <person name="Malik S.B."/>
            <person name="Marsh M.E."/>
            <person name="Mackinder L."/>
            <person name="Mock T."/>
            <person name="Mueller-Roeber B."/>
            <person name="Pagarete A."/>
            <person name="Parker M."/>
            <person name="Probert I."/>
            <person name="Quesneville H."/>
            <person name="Raines C."/>
            <person name="Rensing S.A."/>
            <person name="Riano-Pachon D.M."/>
            <person name="Richier S."/>
            <person name="Rokitta S."/>
            <person name="Shiraiwa Y."/>
            <person name="Soanes D.M."/>
            <person name="van der Giezen M."/>
            <person name="Wahlund T.M."/>
            <person name="Williams B."/>
            <person name="Wilson W."/>
            <person name="Wolfe G."/>
            <person name="Wurch L.L."/>
        </authorList>
    </citation>
    <scope>NUCLEOTIDE SEQUENCE</scope>
</reference>
<reference evidence="3" key="2">
    <citation type="submission" date="2024-10" db="UniProtKB">
        <authorList>
            <consortium name="EnsemblProtists"/>
        </authorList>
    </citation>
    <scope>IDENTIFICATION</scope>
</reference>
<evidence type="ECO:0000313" key="3">
    <source>
        <dbReference type="EnsemblProtists" id="EOD14395"/>
    </source>
</evidence>
<dbReference type="KEGG" id="ehx:EMIHUDRAFT_211827"/>
<feature type="chain" id="PRO_5044221456" evidence="2">
    <location>
        <begin position="20"/>
        <end position="280"/>
    </location>
</feature>